<dbReference type="InterPro" id="IPR003691">
    <property type="entry name" value="FluC"/>
</dbReference>
<dbReference type="GO" id="GO:0062054">
    <property type="term" value="F:fluoride channel activity"/>
    <property type="evidence" value="ECO:0007669"/>
    <property type="project" value="UniProtKB-UniRule"/>
</dbReference>
<proteinExistence type="inferred from homology"/>
<keyword evidence="10" id="KW-0813">Transport</keyword>
<keyword evidence="3 10" id="KW-0812">Transmembrane</keyword>
<accession>A0A3M8DHD8</accession>
<dbReference type="RefSeq" id="WP_122919198.1">
    <property type="nucleotide sequence ID" value="NZ_RHHQ01000012.1"/>
</dbReference>
<feature type="binding site" evidence="10">
    <location>
        <position position="72"/>
    </location>
    <ligand>
        <name>Na(+)</name>
        <dbReference type="ChEBI" id="CHEBI:29101"/>
        <note>structural</note>
    </ligand>
</feature>
<comment type="function">
    <text evidence="9 10">Fluoride-specific ion channel. Important for reducing fluoride concentration in the cell, thus reducing its toxicity.</text>
</comment>
<evidence type="ECO:0000313" key="12">
    <source>
        <dbReference type="Proteomes" id="UP000271031"/>
    </source>
</evidence>
<keyword evidence="4 10" id="KW-1133">Transmembrane helix</keyword>
<dbReference type="AlphaFoldDB" id="A0A3M8DHD8"/>
<keyword evidence="10" id="KW-0915">Sodium</keyword>
<protein>
    <recommendedName>
        <fullName evidence="10">Fluoride-specific ion channel FluC</fullName>
    </recommendedName>
</protein>
<keyword evidence="5 10" id="KW-0472">Membrane</keyword>
<comment type="caution">
    <text evidence="11">The sequence shown here is derived from an EMBL/GenBank/DDBJ whole genome shotgun (WGS) entry which is preliminary data.</text>
</comment>
<sequence length="130" mass="13784">MNLLFLSVGAFLGTIARYEAGQLVPPAESGFPLGTWLINMAGCLFLGWFFTRWKAPSAIRLGIGTGFTGAFTTFSTFSVETMQLIDAGQAGMALLYAAASVVGGILFAAVGFWIAVQQDKGKAREGGHKR</sequence>
<evidence type="ECO:0000256" key="3">
    <source>
        <dbReference type="ARBA" id="ARBA00022692"/>
    </source>
</evidence>
<feature type="binding site" evidence="10">
    <location>
        <position position="69"/>
    </location>
    <ligand>
        <name>Na(+)</name>
        <dbReference type="ChEBI" id="CHEBI:29101"/>
        <note>structural</note>
    </ligand>
</feature>
<feature type="transmembrane region" description="Helical" evidence="10">
    <location>
        <begin position="58"/>
        <end position="79"/>
    </location>
</feature>
<dbReference type="GO" id="GO:0005886">
    <property type="term" value="C:plasma membrane"/>
    <property type="evidence" value="ECO:0007669"/>
    <property type="project" value="UniProtKB-SubCell"/>
</dbReference>
<evidence type="ECO:0000256" key="1">
    <source>
        <dbReference type="ARBA" id="ARBA00004651"/>
    </source>
</evidence>
<evidence type="ECO:0000313" key="11">
    <source>
        <dbReference type="EMBL" id="RNB87503.1"/>
    </source>
</evidence>
<dbReference type="NCBIfam" id="TIGR00494">
    <property type="entry name" value="crcB"/>
    <property type="match status" value="1"/>
</dbReference>
<keyword evidence="12" id="KW-1185">Reference proteome</keyword>
<dbReference type="EMBL" id="RHHQ01000012">
    <property type="protein sequence ID" value="RNB87503.1"/>
    <property type="molecule type" value="Genomic_DNA"/>
</dbReference>
<evidence type="ECO:0000256" key="8">
    <source>
        <dbReference type="ARBA" id="ARBA00035585"/>
    </source>
</evidence>
<evidence type="ECO:0000256" key="9">
    <source>
        <dbReference type="ARBA" id="ARBA00049940"/>
    </source>
</evidence>
<feature type="transmembrane region" description="Helical" evidence="10">
    <location>
        <begin position="33"/>
        <end position="51"/>
    </location>
</feature>
<evidence type="ECO:0000256" key="10">
    <source>
        <dbReference type="HAMAP-Rule" id="MF_00454"/>
    </source>
</evidence>
<gene>
    <name evidence="10 11" type="primary">crcB</name>
    <name evidence="10" type="synonym">fluC</name>
    <name evidence="11" type="ORF">EDM56_15830</name>
</gene>
<evidence type="ECO:0000256" key="4">
    <source>
        <dbReference type="ARBA" id="ARBA00022989"/>
    </source>
</evidence>
<keyword evidence="10" id="KW-0479">Metal-binding</keyword>
<dbReference type="PANTHER" id="PTHR28259:SF1">
    <property type="entry name" value="FLUORIDE EXPORT PROTEIN 1-RELATED"/>
    <property type="match status" value="1"/>
</dbReference>
<dbReference type="PANTHER" id="PTHR28259">
    <property type="entry name" value="FLUORIDE EXPORT PROTEIN 1-RELATED"/>
    <property type="match status" value="1"/>
</dbReference>
<comment type="similarity">
    <text evidence="7 10">Belongs to the fluoride channel Fluc/FEX (TC 1.A.43) family.</text>
</comment>
<dbReference type="OrthoDB" id="9815830at2"/>
<comment type="subcellular location">
    <subcellularLocation>
        <location evidence="1 10">Cell membrane</location>
        <topology evidence="1 10">Multi-pass membrane protein</topology>
    </subcellularLocation>
</comment>
<keyword evidence="6 10" id="KW-0407">Ion channel</keyword>
<feature type="transmembrane region" description="Helical" evidence="10">
    <location>
        <begin position="91"/>
        <end position="116"/>
    </location>
</feature>
<evidence type="ECO:0000256" key="6">
    <source>
        <dbReference type="ARBA" id="ARBA00023303"/>
    </source>
</evidence>
<keyword evidence="2 10" id="KW-1003">Cell membrane</keyword>
<evidence type="ECO:0000256" key="2">
    <source>
        <dbReference type="ARBA" id="ARBA00022475"/>
    </source>
</evidence>
<dbReference type="HAMAP" id="MF_00454">
    <property type="entry name" value="FluC"/>
    <property type="match status" value="1"/>
</dbReference>
<reference evidence="11 12" key="1">
    <citation type="submission" date="2018-10" db="EMBL/GenBank/DDBJ databases">
        <title>Phylogenomics of Brevibacillus.</title>
        <authorList>
            <person name="Dunlap C."/>
        </authorList>
    </citation>
    <scope>NUCLEOTIDE SEQUENCE [LARGE SCALE GENOMIC DNA]</scope>
    <source>
        <strain evidence="11 12">JCM 15716</strain>
    </source>
</reference>
<dbReference type="Proteomes" id="UP000271031">
    <property type="component" value="Unassembled WGS sequence"/>
</dbReference>
<comment type="activity regulation">
    <text evidence="10">Na(+) is not transported, but it plays an essential structural role and its presence is essential for fluoride channel function.</text>
</comment>
<dbReference type="Pfam" id="PF02537">
    <property type="entry name" value="CRCB"/>
    <property type="match status" value="1"/>
</dbReference>
<dbReference type="GO" id="GO:0140114">
    <property type="term" value="P:cellular detoxification of fluoride"/>
    <property type="evidence" value="ECO:0007669"/>
    <property type="project" value="UniProtKB-UniRule"/>
</dbReference>
<comment type="catalytic activity">
    <reaction evidence="8">
        <text>fluoride(in) = fluoride(out)</text>
        <dbReference type="Rhea" id="RHEA:76159"/>
        <dbReference type="ChEBI" id="CHEBI:17051"/>
    </reaction>
    <physiologicalReaction direction="left-to-right" evidence="8">
        <dbReference type="Rhea" id="RHEA:76160"/>
    </physiologicalReaction>
</comment>
<keyword evidence="10" id="KW-0406">Ion transport</keyword>
<organism evidence="11 12">
    <name type="scientific">Brevibacillus fluminis</name>
    <dbReference type="NCBI Taxonomy" id="511487"/>
    <lineage>
        <taxon>Bacteria</taxon>
        <taxon>Bacillati</taxon>
        <taxon>Bacillota</taxon>
        <taxon>Bacilli</taxon>
        <taxon>Bacillales</taxon>
        <taxon>Paenibacillaceae</taxon>
        <taxon>Brevibacillus</taxon>
    </lineage>
</organism>
<name>A0A3M8DHD8_9BACL</name>
<evidence type="ECO:0000256" key="7">
    <source>
        <dbReference type="ARBA" id="ARBA00035120"/>
    </source>
</evidence>
<dbReference type="GO" id="GO:0046872">
    <property type="term" value="F:metal ion binding"/>
    <property type="evidence" value="ECO:0007669"/>
    <property type="project" value="UniProtKB-KW"/>
</dbReference>
<evidence type="ECO:0000256" key="5">
    <source>
        <dbReference type="ARBA" id="ARBA00023136"/>
    </source>
</evidence>